<feature type="binding site" evidence="8">
    <location>
        <begin position="12"/>
        <end position="18"/>
    </location>
    <ligand>
        <name>GTP</name>
        <dbReference type="ChEBI" id="CHEBI:37565"/>
    </ligand>
</feature>
<evidence type="ECO:0000256" key="10">
    <source>
        <dbReference type="RuleBase" id="RU000520"/>
    </source>
</evidence>
<dbReference type="EC" id="6.3.4.4" evidence="8 10"/>
<evidence type="ECO:0000256" key="8">
    <source>
        <dbReference type="HAMAP-Rule" id="MF_00011"/>
    </source>
</evidence>
<feature type="binding site" evidence="8">
    <location>
        <begin position="300"/>
        <end position="306"/>
    </location>
    <ligand>
        <name>substrate</name>
    </ligand>
</feature>
<dbReference type="UniPathway" id="UPA00075">
    <property type="reaction ID" value="UER00335"/>
</dbReference>
<dbReference type="PANTHER" id="PTHR11846">
    <property type="entry name" value="ADENYLOSUCCINATE SYNTHETASE"/>
    <property type="match status" value="1"/>
</dbReference>
<comment type="similarity">
    <text evidence="8 10">Belongs to the adenylosuccinate synthetase family.</text>
</comment>
<dbReference type="AlphaFoldDB" id="A0A1I6G0A5"/>
<dbReference type="Gene3D" id="3.40.440.10">
    <property type="entry name" value="Adenylosuccinate Synthetase, subunit A, domain 1"/>
    <property type="match status" value="1"/>
</dbReference>
<dbReference type="InterPro" id="IPR001114">
    <property type="entry name" value="Adenylosuccinate_synthetase"/>
</dbReference>
<name>A0A1I6G0A5_9RHOB</name>
<evidence type="ECO:0000256" key="4">
    <source>
        <dbReference type="ARBA" id="ARBA00022741"/>
    </source>
</evidence>
<dbReference type="InterPro" id="IPR042109">
    <property type="entry name" value="Adenylosuccinate_synth_dom1"/>
</dbReference>
<dbReference type="GO" id="GO:0000287">
    <property type="term" value="F:magnesium ion binding"/>
    <property type="evidence" value="ECO:0007669"/>
    <property type="project" value="UniProtKB-UniRule"/>
</dbReference>
<dbReference type="SMART" id="SM00788">
    <property type="entry name" value="Adenylsucc_synt"/>
    <property type="match status" value="1"/>
</dbReference>
<dbReference type="PANTHER" id="PTHR11846:SF0">
    <property type="entry name" value="ADENYLOSUCCINATE SYNTHETASE"/>
    <property type="match status" value="1"/>
</dbReference>
<keyword evidence="3 8" id="KW-0479">Metal-binding</keyword>
<feature type="binding site" description="in other chain" evidence="8">
    <location>
        <position position="240"/>
    </location>
    <ligand>
        <name>IMP</name>
        <dbReference type="ChEBI" id="CHEBI:58053"/>
        <note>ligand shared between dimeric partners</note>
    </ligand>
</feature>
<feature type="binding site" description="in other chain" evidence="8">
    <location>
        <begin position="13"/>
        <end position="16"/>
    </location>
    <ligand>
        <name>IMP</name>
        <dbReference type="ChEBI" id="CHEBI:58053"/>
        <note>ligand shared between dimeric partners</note>
    </ligand>
</feature>
<dbReference type="Proteomes" id="UP000199478">
    <property type="component" value="Unassembled WGS sequence"/>
</dbReference>
<sequence>MANVVVVGAQWGDEGKGKIVDWLSERADVIARFQGGHNAGHTLVIDGKVYKLAALPSGVVRGGKLSVIGNGVVLDPWHLVKEIKSIQEQGVDISPENLMIAENTPLILPIHGELDRAREEAASKGTKIGTTGRGIGPAYEDKVGRRSVRVADLGDAATLTAHVDRALQHHNPLRKGLGLPPVDRDALIAQLQEIAPQILQYAAPVWKVLNEKRKAGKRILFEGAQGALLDIDFGTYPFVTSSNVIAGQAATGVGMGPGAIDYVLGIVKAYTTRVGEGPFPAELDDADGQRLGERGHEFGTNTGRKRRCGWFDAVLVRQTCATSGVSGISLTKLDVLDGFETLKICVAYDLDGKRLDYLPTAADQQARCTPIYEEIEGWSESTEGARSWADLPAQAIKYVRRIEELIDCPVALVSTSPEREDTILVTDPFAD</sequence>
<dbReference type="HAMAP" id="MF_00011">
    <property type="entry name" value="Adenylosucc_synth"/>
    <property type="match status" value="1"/>
</dbReference>
<feature type="active site" description="Proton acceptor" evidence="8">
    <location>
        <position position="13"/>
    </location>
</feature>
<keyword evidence="7 8" id="KW-0342">GTP-binding</keyword>
<dbReference type="GO" id="GO:0005737">
    <property type="term" value="C:cytoplasm"/>
    <property type="evidence" value="ECO:0007669"/>
    <property type="project" value="UniProtKB-SubCell"/>
</dbReference>
<feature type="binding site" evidence="8">
    <location>
        <begin position="332"/>
        <end position="334"/>
    </location>
    <ligand>
        <name>GTP</name>
        <dbReference type="ChEBI" id="CHEBI:37565"/>
    </ligand>
</feature>
<dbReference type="InterPro" id="IPR042111">
    <property type="entry name" value="Adenylosuccinate_synth_dom3"/>
</dbReference>
<dbReference type="GO" id="GO:0004019">
    <property type="term" value="F:adenylosuccinate synthase activity"/>
    <property type="evidence" value="ECO:0007669"/>
    <property type="project" value="UniProtKB-UniRule"/>
</dbReference>
<evidence type="ECO:0000256" key="1">
    <source>
        <dbReference type="ARBA" id="ARBA00011738"/>
    </source>
</evidence>
<keyword evidence="12" id="KW-1185">Reference proteome</keyword>
<dbReference type="FunFam" id="3.90.170.10:FF:000001">
    <property type="entry name" value="Adenylosuccinate synthetase"/>
    <property type="match status" value="1"/>
</dbReference>
<feature type="binding site" evidence="8">
    <location>
        <begin position="40"/>
        <end position="42"/>
    </location>
    <ligand>
        <name>GTP</name>
        <dbReference type="ChEBI" id="CHEBI:37565"/>
    </ligand>
</feature>
<evidence type="ECO:0000256" key="5">
    <source>
        <dbReference type="ARBA" id="ARBA00022755"/>
    </source>
</evidence>
<feature type="binding site" evidence="8">
    <location>
        <begin position="414"/>
        <end position="416"/>
    </location>
    <ligand>
        <name>GTP</name>
        <dbReference type="ChEBI" id="CHEBI:37565"/>
    </ligand>
</feature>
<protein>
    <recommendedName>
        <fullName evidence="8 10">Adenylosuccinate synthetase</fullName>
        <shortName evidence="8">AMPSase</shortName>
        <shortName evidence="8">AdSS</shortName>
        <ecNumber evidence="8 10">6.3.4.4</ecNumber>
    </recommendedName>
    <alternativeName>
        <fullName evidence="8">IMP--aspartate ligase</fullName>
    </alternativeName>
</protein>
<dbReference type="NCBIfam" id="TIGR00184">
    <property type="entry name" value="purA"/>
    <property type="match status" value="1"/>
</dbReference>
<keyword evidence="8" id="KW-0963">Cytoplasm</keyword>
<dbReference type="GO" id="GO:0044208">
    <property type="term" value="P:'de novo' AMP biosynthetic process"/>
    <property type="evidence" value="ECO:0007669"/>
    <property type="project" value="UniProtKB-UniRule"/>
</dbReference>
<evidence type="ECO:0000256" key="6">
    <source>
        <dbReference type="ARBA" id="ARBA00022842"/>
    </source>
</evidence>
<comment type="function">
    <text evidence="8">Plays an important role in the de novo pathway of purine nucleotide biosynthesis. Catalyzes the first committed step in the biosynthesis of AMP from IMP.</text>
</comment>
<comment type="subunit">
    <text evidence="1 8">Homodimer.</text>
</comment>
<feature type="binding site" description="in other chain" evidence="8">
    <location>
        <position position="225"/>
    </location>
    <ligand>
        <name>IMP</name>
        <dbReference type="ChEBI" id="CHEBI:58053"/>
        <note>ligand shared between dimeric partners</note>
    </ligand>
</feature>
<comment type="catalytic activity">
    <reaction evidence="8 10">
        <text>IMP + L-aspartate + GTP = N(6)-(1,2-dicarboxyethyl)-AMP + GDP + phosphate + 2 H(+)</text>
        <dbReference type="Rhea" id="RHEA:15753"/>
        <dbReference type="ChEBI" id="CHEBI:15378"/>
        <dbReference type="ChEBI" id="CHEBI:29991"/>
        <dbReference type="ChEBI" id="CHEBI:37565"/>
        <dbReference type="ChEBI" id="CHEBI:43474"/>
        <dbReference type="ChEBI" id="CHEBI:57567"/>
        <dbReference type="ChEBI" id="CHEBI:58053"/>
        <dbReference type="ChEBI" id="CHEBI:58189"/>
        <dbReference type="EC" id="6.3.4.4"/>
    </reaction>
</comment>
<keyword evidence="2 8" id="KW-0436">Ligase</keyword>
<feature type="binding site" evidence="8">
    <location>
        <position position="145"/>
    </location>
    <ligand>
        <name>IMP</name>
        <dbReference type="ChEBI" id="CHEBI:58053"/>
        <note>ligand shared between dimeric partners</note>
    </ligand>
</feature>
<evidence type="ECO:0000313" key="11">
    <source>
        <dbReference type="EMBL" id="SFR35487.1"/>
    </source>
</evidence>
<dbReference type="Pfam" id="PF00709">
    <property type="entry name" value="Adenylsucc_synt"/>
    <property type="match status" value="1"/>
</dbReference>
<dbReference type="PROSITE" id="PS01266">
    <property type="entry name" value="ADENYLOSUCCIN_SYN_1"/>
    <property type="match status" value="1"/>
</dbReference>
<dbReference type="EMBL" id="FOYP01000001">
    <property type="protein sequence ID" value="SFR35487.1"/>
    <property type="molecule type" value="Genomic_DNA"/>
</dbReference>
<comment type="subcellular location">
    <subcellularLocation>
        <location evidence="8">Cytoplasm</location>
    </subcellularLocation>
</comment>
<dbReference type="InterPro" id="IPR042110">
    <property type="entry name" value="Adenylosuccinate_synth_dom2"/>
</dbReference>
<evidence type="ECO:0000256" key="3">
    <source>
        <dbReference type="ARBA" id="ARBA00022723"/>
    </source>
</evidence>
<organism evidence="11 12">
    <name type="scientific">Yoonia tamlensis</name>
    <dbReference type="NCBI Taxonomy" id="390270"/>
    <lineage>
        <taxon>Bacteria</taxon>
        <taxon>Pseudomonadati</taxon>
        <taxon>Pseudomonadota</taxon>
        <taxon>Alphaproteobacteria</taxon>
        <taxon>Rhodobacterales</taxon>
        <taxon>Paracoccaceae</taxon>
        <taxon>Yoonia</taxon>
    </lineage>
</organism>
<feature type="active site" evidence="9">
    <location>
        <position position="142"/>
    </location>
</feature>
<proteinExistence type="inferred from homology"/>
<dbReference type="Gene3D" id="3.90.170.10">
    <property type="entry name" value="Adenylosuccinate Synthetase, subunit A, domain 3"/>
    <property type="match status" value="1"/>
</dbReference>
<accession>A0A1I6G0A5</accession>
<feature type="binding site" description="in other chain" evidence="8">
    <location>
        <position position="304"/>
    </location>
    <ligand>
        <name>IMP</name>
        <dbReference type="ChEBI" id="CHEBI:58053"/>
        <note>ligand shared between dimeric partners</note>
    </ligand>
</feature>
<dbReference type="OrthoDB" id="9807553at2"/>
<feature type="binding site" evidence="8">
    <location>
        <position position="40"/>
    </location>
    <ligand>
        <name>Mg(2+)</name>
        <dbReference type="ChEBI" id="CHEBI:18420"/>
    </ligand>
</feature>
<evidence type="ECO:0000256" key="9">
    <source>
        <dbReference type="PROSITE-ProRule" id="PRU10134"/>
    </source>
</evidence>
<dbReference type="STRING" id="390270.SAMN04488005_0822"/>
<feature type="binding site" description="in other chain" evidence="8">
    <location>
        <position position="131"/>
    </location>
    <ligand>
        <name>IMP</name>
        <dbReference type="ChEBI" id="CHEBI:58053"/>
        <note>ligand shared between dimeric partners</note>
    </ligand>
</feature>
<keyword evidence="6 8" id="KW-0460">Magnesium</keyword>
<dbReference type="GO" id="GO:0046040">
    <property type="term" value="P:IMP metabolic process"/>
    <property type="evidence" value="ECO:0007669"/>
    <property type="project" value="TreeGrafter"/>
</dbReference>
<dbReference type="GO" id="GO:0005525">
    <property type="term" value="F:GTP binding"/>
    <property type="evidence" value="ECO:0007669"/>
    <property type="project" value="UniProtKB-UniRule"/>
</dbReference>
<dbReference type="InterPro" id="IPR033128">
    <property type="entry name" value="Adenylosuccin_syn_Lys_AS"/>
</dbReference>
<reference evidence="12" key="1">
    <citation type="submission" date="2016-10" db="EMBL/GenBank/DDBJ databases">
        <authorList>
            <person name="Varghese N."/>
            <person name="Submissions S."/>
        </authorList>
    </citation>
    <scope>NUCLEOTIDE SEQUENCE [LARGE SCALE GENOMIC DNA]</scope>
    <source>
        <strain evidence="12">DSM 26879</strain>
    </source>
</reference>
<dbReference type="InterPro" id="IPR027417">
    <property type="entry name" value="P-loop_NTPase"/>
</dbReference>
<dbReference type="NCBIfam" id="NF002223">
    <property type="entry name" value="PRK01117.1"/>
    <property type="match status" value="1"/>
</dbReference>
<dbReference type="FunFam" id="1.10.300.10:FF:000001">
    <property type="entry name" value="Adenylosuccinate synthetase"/>
    <property type="match status" value="1"/>
</dbReference>
<comment type="pathway">
    <text evidence="8 10">Purine metabolism; AMP biosynthesis via de novo pathway; AMP from IMP: step 1/2.</text>
</comment>
<dbReference type="Gene3D" id="1.10.300.10">
    <property type="entry name" value="Adenylosuccinate Synthetase, subunit A, domain 2"/>
    <property type="match status" value="1"/>
</dbReference>
<evidence type="ECO:0000313" key="12">
    <source>
        <dbReference type="Proteomes" id="UP000199478"/>
    </source>
</evidence>
<feature type="active site" description="Proton donor" evidence="8">
    <location>
        <position position="41"/>
    </location>
</feature>
<evidence type="ECO:0000256" key="7">
    <source>
        <dbReference type="ARBA" id="ARBA00023134"/>
    </source>
</evidence>
<dbReference type="RefSeq" id="WP_090196773.1">
    <property type="nucleotide sequence ID" value="NZ_FOYP01000001.1"/>
</dbReference>
<dbReference type="SUPFAM" id="SSF52540">
    <property type="entry name" value="P-loop containing nucleoside triphosphate hydrolases"/>
    <property type="match status" value="1"/>
</dbReference>
<evidence type="ECO:0000256" key="2">
    <source>
        <dbReference type="ARBA" id="ARBA00022598"/>
    </source>
</evidence>
<keyword evidence="5 8" id="KW-0658">Purine biosynthesis</keyword>
<dbReference type="InterPro" id="IPR018220">
    <property type="entry name" value="Adenylosuccin_syn_GTP-bd"/>
</dbReference>
<comment type="cofactor">
    <cofactor evidence="8">
        <name>Mg(2+)</name>
        <dbReference type="ChEBI" id="CHEBI:18420"/>
    </cofactor>
    <text evidence="8">Binds 1 Mg(2+) ion per subunit.</text>
</comment>
<keyword evidence="4 8" id="KW-0547">Nucleotide-binding</keyword>
<dbReference type="PROSITE" id="PS00513">
    <property type="entry name" value="ADENYLOSUCCIN_SYN_2"/>
    <property type="match status" value="1"/>
</dbReference>
<feature type="binding site" description="in other chain" evidence="8">
    <location>
        <begin position="38"/>
        <end position="41"/>
    </location>
    <ligand>
        <name>IMP</name>
        <dbReference type="ChEBI" id="CHEBI:58053"/>
        <note>ligand shared between dimeric partners</note>
    </ligand>
</feature>
<feature type="binding site" evidence="8">
    <location>
        <position position="13"/>
    </location>
    <ligand>
        <name>Mg(2+)</name>
        <dbReference type="ChEBI" id="CHEBI:18420"/>
    </ligand>
</feature>
<dbReference type="CDD" id="cd03108">
    <property type="entry name" value="AdSS"/>
    <property type="match status" value="1"/>
</dbReference>
<feature type="binding site" evidence="8">
    <location>
        <position position="306"/>
    </location>
    <ligand>
        <name>GTP</name>
        <dbReference type="ChEBI" id="CHEBI:37565"/>
    </ligand>
</feature>
<gene>
    <name evidence="8" type="primary">purA</name>
    <name evidence="11" type="ORF">SAMN04488005_0822</name>
</gene>